<accession>U5QM89</accession>
<evidence type="ECO:0000313" key="2">
    <source>
        <dbReference type="Proteomes" id="UP000017396"/>
    </source>
</evidence>
<sequence>MRLRTVVLATASALLLSVFSLPVQSQVFSNLLSPLLQAWIRTQVQQVQDLRVAVNGPDAEMVNGQIRSIEISGRDIVYQGIPARSLQMRGSDIRLNVRSGLISGLRLERPVRADLALSLSEQDVNTYLASQTFQDQIRGLTIKLPAQFGGDGQTEIPMEIRDPHVRLLADRLEAAATVRLASGEPAALRLASGIAVASAHQLRLVDPRLVGQNGESAPIEALVNLPIQLGPEVELRRISLQPGLLNLEGTYLIQATPVAARR</sequence>
<gene>
    <name evidence="1" type="ORF">GKIL_2478</name>
</gene>
<dbReference type="EMBL" id="CP003587">
    <property type="protein sequence ID" value="AGY58724.1"/>
    <property type="molecule type" value="Genomic_DNA"/>
</dbReference>
<dbReference type="KEGG" id="glj:GKIL_2478"/>
<protein>
    <recommendedName>
        <fullName evidence="3">DUF2993 domain-containing protein</fullName>
    </recommendedName>
</protein>
<keyword evidence="2" id="KW-1185">Reference proteome</keyword>
<dbReference type="STRING" id="1183438.GKIL_2478"/>
<dbReference type="HOGENOM" id="CLU_089598_0_0_3"/>
<dbReference type="AlphaFoldDB" id="U5QM89"/>
<evidence type="ECO:0008006" key="3">
    <source>
        <dbReference type="Google" id="ProtNLM"/>
    </source>
</evidence>
<organism evidence="1 2">
    <name type="scientific">Gloeobacter kilaueensis (strain ATCC BAA-2537 / CCAP 1431/1 / ULC 316 / JS1)</name>
    <dbReference type="NCBI Taxonomy" id="1183438"/>
    <lineage>
        <taxon>Bacteria</taxon>
        <taxon>Bacillati</taxon>
        <taxon>Cyanobacteriota</taxon>
        <taxon>Cyanophyceae</taxon>
        <taxon>Gloeobacterales</taxon>
        <taxon>Gloeobacteraceae</taxon>
        <taxon>Gloeobacter</taxon>
    </lineage>
</organism>
<proteinExistence type="predicted"/>
<name>U5QM89_GLOK1</name>
<evidence type="ECO:0000313" key="1">
    <source>
        <dbReference type="EMBL" id="AGY58724.1"/>
    </source>
</evidence>
<reference evidence="1 2" key="1">
    <citation type="journal article" date="2013" name="PLoS ONE">
        <title>Cultivation and Complete Genome Sequencing of Gloeobacter kilaueensis sp. nov., from a Lava Cave in Kilauea Caldera, Hawai'i.</title>
        <authorList>
            <person name="Saw J.H."/>
            <person name="Schatz M."/>
            <person name="Brown M.V."/>
            <person name="Kunkel D.D."/>
            <person name="Foster J.S."/>
            <person name="Shick H."/>
            <person name="Christensen S."/>
            <person name="Hou S."/>
            <person name="Wan X."/>
            <person name="Donachie S.P."/>
        </authorList>
    </citation>
    <scope>NUCLEOTIDE SEQUENCE [LARGE SCALE GENOMIC DNA]</scope>
    <source>
        <strain evidence="2">JS</strain>
    </source>
</reference>
<dbReference type="InterPro" id="IPR021373">
    <property type="entry name" value="DUF2993"/>
</dbReference>
<dbReference type="Proteomes" id="UP000017396">
    <property type="component" value="Chromosome"/>
</dbReference>
<dbReference type="OrthoDB" id="460303at2"/>
<dbReference type="Pfam" id="PF11209">
    <property type="entry name" value="LmeA"/>
    <property type="match status" value="1"/>
</dbReference>